<dbReference type="InterPro" id="IPR029058">
    <property type="entry name" value="AB_hydrolase_fold"/>
</dbReference>
<dbReference type="GO" id="GO:0016787">
    <property type="term" value="F:hydrolase activity"/>
    <property type="evidence" value="ECO:0007669"/>
    <property type="project" value="UniProtKB-KW"/>
</dbReference>
<dbReference type="InterPro" id="IPR050266">
    <property type="entry name" value="AB_hydrolase_sf"/>
</dbReference>
<accession>A0A8S8X6B5</accession>
<dbReference type="PANTHER" id="PTHR43798">
    <property type="entry name" value="MONOACYLGLYCEROL LIPASE"/>
    <property type="match status" value="1"/>
</dbReference>
<dbReference type="GO" id="GO:0016020">
    <property type="term" value="C:membrane"/>
    <property type="evidence" value="ECO:0007669"/>
    <property type="project" value="TreeGrafter"/>
</dbReference>
<dbReference type="Proteomes" id="UP000681075">
    <property type="component" value="Unassembled WGS sequence"/>
</dbReference>
<keyword evidence="3" id="KW-1185">Reference proteome</keyword>
<dbReference type="InterPro" id="IPR000073">
    <property type="entry name" value="AB_hydrolase_1"/>
</dbReference>
<name>A0A8S8X6B5_9PROT</name>
<sequence length="291" mass="32280">MGVPELQPQLRHFRSLTPNGFHRVAYWEWGARDADQTVVCVHGLTRNGRDFDEVARALVADGARVVCPDVVGRGKSDWLDDAALYAIPTYCADLAALIARLDVEAVDWVGTSMGALIGMALAAQPETPIRRLVLNDIGPFVPKESLARLASYVGVGPRDFATLDELEALIRRVSAPFGPLTDAQWRYLTETTARKRDDGRWELAYDAKIGEAFRSAGDKDIALWFFWDAITAPVLSLRGATSDVFPRAVQDEMQKRKPSMQRVEFPECGHAPALLVPHQIEPIRKFLSTPI</sequence>
<evidence type="ECO:0000259" key="1">
    <source>
        <dbReference type="Pfam" id="PF00561"/>
    </source>
</evidence>
<dbReference type="RefSeq" id="WP_420241684.1">
    <property type="nucleotide sequence ID" value="NZ_BOPV01000001.1"/>
</dbReference>
<organism evidence="2 3">
    <name type="scientific">Roseiterribacter gracilis</name>
    <dbReference type="NCBI Taxonomy" id="2812848"/>
    <lineage>
        <taxon>Bacteria</taxon>
        <taxon>Pseudomonadati</taxon>
        <taxon>Pseudomonadota</taxon>
        <taxon>Alphaproteobacteria</taxon>
        <taxon>Rhodospirillales</taxon>
        <taxon>Roseiterribacteraceae</taxon>
        <taxon>Roseiterribacter</taxon>
    </lineage>
</organism>
<keyword evidence="2" id="KW-0378">Hydrolase</keyword>
<dbReference type="Gene3D" id="3.40.50.1820">
    <property type="entry name" value="alpha/beta hydrolase"/>
    <property type="match status" value="1"/>
</dbReference>
<dbReference type="SUPFAM" id="SSF53474">
    <property type="entry name" value="alpha/beta-Hydrolases"/>
    <property type="match status" value="1"/>
</dbReference>
<dbReference type="PANTHER" id="PTHR43798:SF33">
    <property type="entry name" value="HYDROLASE, PUTATIVE (AFU_ORTHOLOGUE AFUA_2G14860)-RELATED"/>
    <property type="match status" value="1"/>
</dbReference>
<gene>
    <name evidence="2" type="ORF">TMPK1_08750</name>
</gene>
<dbReference type="Pfam" id="PF00561">
    <property type="entry name" value="Abhydrolase_1"/>
    <property type="match status" value="1"/>
</dbReference>
<evidence type="ECO:0000313" key="2">
    <source>
        <dbReference type="EMBL" id="GIL38638.1"/>
    </source>
</evidence>
<evidence type="ECO:0000313" key="3">
    <source>
        <dbReference type="Proteomes" id="UP000681075"/>
    </source>
</evidence>
<proteinExistence type="predicted"/>
<reference evidence="2" key="1">
    <citation type="submission" date="2021-02" db="EMBL/GenBank/DDBJ databases">
        <title>Genome sequence of Rhodospirillales sp. strain TMPK1 isolated from soil.</title>
        <authorList>
            <person name="Nakai R."/>
            <person name="Kusada H."/>
            <person name="Tamaki H."/>
        </authorList>
    </citation>
    <scope>NUCLEOTIDE SEQUENCE</scope>
    <source>
        <strain evidence="2">TMPK1</strain>
    </source>
</reference>
<comment type="caution">
    <text evidence="2">The sequence shown here is derived from an EMBL/GenBank/DDBJ whole genome shotgun (WGS) entry which is preliminary data.</text>
</comment>
<protein>
    <submittedName>
        <fullName evidence="2">Alpha/beta hydrolase</fullName>
    </submittedName>
</protein>
<feature type="domain" description="AB hydrolase-1" evidence="1">
    <location>
        <begin position="37"/>
        <end position="272"/>
    </location>
</feature>
<dbReference type="AlphaFoldDB" id="A0A8S8X6B5"/>
<dbReference type="EMBL" id="BOPV01000001">
    <property type="protein sequence ID" value="GIL38638.1"/>
    <property type="molecule type" value="Genomic_DNA"/>
</dbReference>